<dbReference type="GO" id="GO:0003918">
    <property type="term" value="F:DNA topoisomerase type II (double strand cut, ATP-hydrolyzing) activity"/>
    <property type="evidence" value="ECO:0007669"/>
    <property type="project" value="UniProtKB-UniRule"/>
</dbReference>
<dbReference type="InterPro" id="IPR031660">
    <property type="entry name" value="TOPRIM_C"/>
</dbReference>
<feature type="region of interest" description="Disordered" evidence="14">
    <location>
        <begin position="1239"/>
        <end position="1328"/>
    </location>
</feature>
<dbReference type="InterPro" id="IPR013757">
    <property type="entry name" value="Topo_IIA_A_a_sf"/>
</dbReference>
<evidence type="ECO:0000256" key="7">
    <source>
        <dbReference type="ARBA" id="ARBA00022840"/>
    </source>
</evidence>
<keyword evidence="11 12" id="KW-0413">Isomerase</keyword>
<keyword evidence="10 12" id="KW-0238">DNA-binding</keyword>
<feature type="region of interest" description="Disordered" evidence="14">
    <location>
        <begin position="1149"/>
        <end position="1177"/>
    </location>
</feature>
<dbReference type="GO" id="GO:0046872">
    <property type="term" value="F:metal ion binding"/>
    <property type="evidence" value="ECO:0007669"/>
    <property type="project" value="UniProtKB-KW"/>
</dbReference>
<dbReference type="Pfam" id="PF00521">
    <property type="entry name" value="DNA_topoisoIV"/>
    <property type="match status" value="1"/>
</dbReference>
<dbReference type="FunFam" id="3.30.230.10:FF:000008">
    <property type="entry name" value="DNA topoisomerase 2"/>
    <property type="match status" value="1"/>
</dbReference>
<dbReference type="EC" id="5.6.2.2" evidence="13"/>
<dbReference type="Gene3D" id="3.30.1490.30">
    <property type="match status" value="1"/>
</dbReference>
<dbReference type="Pfam" id="PF01751">
    <property type="entry name" value="Toprim"/>
    <property type="match status" value="1"/>
</dbReference>
<evidence type="ECO:0000313" key="18">
    <source>
        <dbReference type="Proteomes" id="UP001153076"/>
    </source>
</evidence>
<dbReference type="Gene3D" id="3.90.199.10">
    <property type="entry name" value="Topoisomerase II, domain 5"/>
    <property type="match status" value="1"/>
</dbReference>
<protein>
    <recommendedName>
        <fullName evidence="13">DNA topoisomerase 2</fullName>
        <ecNumber evidence="13">5.6.2.2</ecNumber>
    </recommendedName>
</protein>
<dbReference type="SUPFAM" id="SSF56719">
    <property type="entry name" value="Type II DNA topoisomerase"/>
    <property type="match status" value="1"/>
</dbReference>
<evidence type="ECO:0000256" key="8">
    <source>
        <dbReference type="ARBA" id="ARBA00022842"/>
    </source>
</evidence>
<feature type="region of interest" description="Disordered" evidence="14">
    <location>
        <begin position="1359"/>
        <end position="1548"/>
    </location>
</feature>
<feature type="compositionally biased region" description="Basic residues" evidence="14">
    <location>
        <begin position="1507"/>
        <end position="1516"/>
    </location>
</feature>
<dbReference type="Gene3D" id="1.10.268.10">
    <property type="entry name" value="Topoisomerase, domain 3"/>
    <property type="match status" value="1"/>
</dbReference>
<evidence type="ECO:0000256" key="4">
    <source>
        <dbReference type="ARBA" id="ARBA00011080"/>
    </source>
</evidence>
<feature type="region of interest" description="Disordered" evidence="14">
    <location>
        <begin position="1"/>
        <end position="27"/>
    </location>
</feature>
<dbReference type="GO" id="GO:0006265">
    <property type="term" value="P:DNA topological change"/>
    <property type="evidence" value="ECO:0007669"/>
    <property type="project" value="UniProtKB-UniRule"/>
</dbReference>
<gene>
    <name evidence="17" type="ORF">Cgig2_033767</name>
</gene>
<comment type="subunit">
    <text evidence="13">Homodimer.</text>
</comment>
<dbReference type="Gene3D" id="3.40.50.670">
    <property type="match status" value="1"/>
</dbReference>
<reference evidence="17" key="1">
    <citation type="submission" date="2022-04" db="EMBL/GenBank/DDBJ databases">
        <title>Carnegiea gigantea Genome sequencing and assembly v2.</title>
        <authorList>
            <person name="Copetti D."/>
            <person name="Sanderson M.J."/>
            <person name="Burquez A."/>
            <person name="Wojciechowski M.F."/>
        </authorList>
    </citation>
    <scope>NUCLEOTIDE SEQUENCE</scope>
    <source>
        <strain evidence="17">SGP5-SGP5p</strain>
        <tissue evidence="17">Aerial part</tissue>
    </source>
</reference>
<dbReference type="PROSITE" id="PS00177">
    <property type="entry name" value="TOPOISOMERASE_II"/>
    <property type="match status" value="1"/>
</dbReference>
<dbReference type="InterPro" id="IPR001154">
    <property type="entry name" value="TopoII_euk"/>
</dbReference>
<dbReference type="Pfam" id="PF02518">
    <property type="entry name" value="HATPase_c"/>
    <property type="match status" value="1"/>
</dbReference>
<feature type="compositionally biased region" description="Acidic residues" evidence="14">
    <location>
        <begin position="1379"/>
        <end position="1390"/>
    </location>
</feature>
<dbReference type="SMART" id="SM00434">
    <property type="entry name" value="TOP4c"/>
    <property type="match status" value="1"/>
</dbReference>
<dbReference type="Gene3D" id="3.30.230.10">
    <property type="match status" value="1"/>
</dbReference>
<dbReference type="InterPro" id="IPR014721">
    <property type="entry name" value="Ribsml_uS5_D2-typ_fold_subgr"/>
</dbReference>
<evidence type="ECO:0000256" key="6">
    <source>
        <dbReference type="ARBA" id="ARBA00022741"/>
    </source>
</evidence>
<evidence type="ECO:0000256" key="5">
    <source>
        <dbReference type="ARBA" id="ARBA00022723"/>
    </source>
</evidence>
<dbReference type="FunFam" id="3.30.1490.30:FF:000001">
    <property type="entry name" value="DNA topoisomerase 2"/>
    <property type="match status" value="1"/>
</dbReference>
<dbReference type="InterPro" id="IPR003594">
    <property type="entry name" value="HATPase_dom"/>
</dbReference>
<dbReference type="CDD" id="cd03365">
    <property type="entry name" value="TOPRIM_TopoIIA"/>
    <property type="match status" value="1"/>
</dbReference>
<dbReference type="GO" id="GO:0003677">
    <property type="term" value="F:DNA binding"/>
    <property type="evidence" value="ECO:0007669"/>
    <property type="project" value="UniProtKB-UniRule"/>
</dbReference>
<feature type="compositionally biased region" description="Acidic residues" evidence="14">
    <location>
        <begin position="1157"/>
        <end position="1170"/>
    </location>
</feature>
<dbReference type="InterPro" id="IPR013758">
    <property type="entry name" value="Topo_IIA_A/C_ab"/>
</dbReference>
<feature type="compositionally biased region" description="Basic and acidic residues" evidence="14">
    <location>
        <begin position="1239"/>
        <end position="1258"/>
    </location>
</feature>
<keyword evidence="18" id="KW-1185">Reference proteome</keyword>
<dbReference type="InterPro" id="IPR001241">
    <property type="entry name" value="Topo_IIA"/>
</dbReference>
<comment type="catalytic activity">
    <reaction evidence="1 12 13">
        <text>ATP-dependent breakage, passage and rejoining of double-stranded DNA.</text>
        <dbReference type="EC" id="5.6.2.2"/>
    </reaction>
</comment>
<feature type="compositionally biased region" description="Polar residues" evidence="14">
    <location>
        <begin position="9"/>
        <end position="27"/>
    </location>
</feature>
<evidence type="ECO:0000259" key="16">
    <source>
        <dbReference type="PROSITE" id="PS52040"/>
    </source>
</evidence>
<dbReference type="Pfam" id="PF16898">
    <property type="entry name" value="TOPRIM_C"/>
    <property type="match status" value="1"/>
</dbReference>
<dbReference type="InterPro" id="IPR006171">
    <property type="entry name" value="TOPRIM_dom"/>
</dbReference>
<dbReference type="Pfam" id="PF00204">
    <property type="entry name" value="DNA_gyraseB"/>
    <property type="match status" value="1"/>
</dbReference>
<feature type="compositionally biased region" description="Basic residues" evidence="14">
    <location>
        <begin position="1301"/>
        <end position="1316"/>
    </location>
</feature>
<evidence type="ECO:0000256" key="2">
    <source>
        <dbReference type="ARBA" id="ARBA00001913"/>
    </source>
</evidence>
<evidence type="ECO:0000256" key="14">
    <source>
        <dbReference type="SAM" id="MobiDB-lite"/>
    </source>
</evidence>
<dbReference type="InterPro" id="IPR013759">
    <property type="entry name" value="Topo_IIA_B_C"/>
</dbReference>
<dbReference type="SUPFAM" id="SSF55874">
    <property type="entry name" value="ATPase domain of HSP90 chaperone/DNA topoisomerase II/histidine kinase"/>
    <property type="match status" value="1"/>
</dbReference>
<dbReference type="GO" id="GO:0005634">
    <property type="term" value="C:nucleus"/>
    <property type="evidence" value="ECO:0007669"/>
    <property type="project" value="TreeGrafter"/>
</dbReference>
<dbReference type="PANTHER" id="PTHR10169:SF38">
    <property type="entry name" value="DNA TOPOISOMERASE 2"/>
    <property type="match status" value="1"/>
</dbReference>
<evidence type="ECO:0000256" key="13">
    <source>
        <dbReference type="RuleBase" id="RU362094"/>
    </source>
</evidence>
<dbReference type="InterPro" id="IPR020568">
    <property type="entry name" value="Ribosomal_Su5_D2-typ_SF"/>
</dbReference>
<dbReference type="Proteomes" id="UP001153076">
    <property type="component" value="Unassembled WGS sequence"/>
</dbReference>
<keyword evidence="9 12" id="KW-0799">Topoisomerase</keyword>
<dbReference type="GO" id="GO:0000819">
    <property type="term" value="P:sister chromatid segregation"/>
    <property type="evidence" value="ECO:0007669"/>
    <property type="project" value="TreeGrafter"/>
</dbReference>
<dbReference type="OrthoDB" id="276498at2759"/>
<evidence type="ECO:0000256" key="3">
    <source>
        <dbReference type="ARBA" id="ARBA00001946"/>
    </source>
</evidence>
<dbReference type="FunFam" id="3.40.50.670:FF:000001">
    <property type="entry name" value="DNA topoisomerase 2"/>
    <property type="match status" value="2"/>
</dbReference>
<dbReference type="InterPro" id="IPR013760">
    <property type="entry name" value="Topo_IIA-like_dom_sf"/>
</dbReference>
<dbReference type="CDD" id="cd00187">
    <property type="entry name" value="TOP4c"/>
    <property type="match status" value="1"/>
</dbReference>
<dbReference type="InterPro" id="IPR036890">
    <property type="entry name" value="HATPase_C_sf"/>
</dbReference>
<evidence type="ECO:0000256" key="9">
    <source>
        <dbReference type="ARBA" id="ARBA00023029"/>
    </source>
</evidence>
<dbReference type="InterPro" id="IPR013506">
    <property type="entry name" value="Topo_IIA_bsu_dom2"/>
</dbReference>
<dbReference type="PRINTS" id="PR00418">
    <property type="entry name" value="TPI2FAMILY"/>
</dbReference>
<comment type="cofactor">
    <cofactor evidence="2">
        <name>Ca(2+)</name>
        <dbReference type="ChEBI" id="CHEBI:29108"/>
    </cofactor>
</comment>
<dbReference type="InterPro" id="IPR050634">
    <property type="entry name" value="DNA_Topoisomerase_II"/>
</dbReference>
<dbReference type="SMART" id="SM00433">
    <property type="entry name" value="TOP2c"/>
    <property type="match status" value="1"/>
</dbReference>
<evidence type="ECO:0000256" key="10">
    <source>
        <dbReference type="ARBA" id="ARBA00023125"/>
    </source>
</evidence>
<dbReference type="Gene3D" id="3.30.1360.40">
    <property type="match status" value="1"/>
</dbReference>
<organism evidence="17 18">
    <name type="scientific">Carnegiea gigantea</name>
    <dbReference type="NCBI Taxonomy" id="171969"/>
    <lineage>
        <taxon>Eukaryota</taxon>
        <taxon>Viridiplantae</taxon>
        <taxon>Streptophyta</taxon>
        <taxon>Embryophyta</taxon>
        <taxon>Tracheophyta</taxon>
        <taxon>Spermatophyta</taxon>
        <taxon>Magnoliopsida</taxon>
        <taxon>eudicotyledons</taxon>
        <taxon>Gunneridae</taxon>
        <taxon>Pentapetalae</taxon>
        <taxon>Caryophyllales</taxon>
        <taxon>Cactineae</taxon>
        <taxon>Cactaceae</taxon>
        <taxon>Cactoideae</taxon>
        <taxon>Echinocereeae</taxon>
        <taxon>Carnegiea</taxon>
    </lineage>
</organism>
<dbReference type="CDD" id="cd16930">
    <property type="entry name" value="HATPase_TopII-like"/>
    <property type="match status" value="1"/>
</dbReference>
<evidence type="ECO:0000313" key="17">
    <source>
        <dbReference type="EMBL" id="KAJ8433969.1"/>
    </source>
</evidence>
<feature type="compositionally biased region" description="Acidic residues" evidence="14">
    <location>
        <begin position="1534"/>
        <end position="1548"/>
    </location>
</feature>
<dbReference type="PANTHER" id="PTHR10169">
    <property type="entry name" value="DNA TOPOISOMERASE/GYRASE"/>
    <property type="match status" value="1"/>
</dbReference>
<dbReference type="PRINTS" id="PR01158">
    <property type="entry name" value="TOPISMRASEII"/>
</dbReference>
<dbReference type="GO" id="GO:0005524">
    <property type="term" value="F:ATP binding"/>
    <property type="evidence" value="ECO:0007669"/>
    <property type="project" value="UniProtKB-UniRule"/>
</dbReference>
<keyword evidence="6 13" id="KW-0547">Nucleotide-binding</keyword>
<dbReference type="PROSITE" id="PS52040">
    <property type="entry name" value="TOPO_IIA"/>
    <property type="match status" value="1"/>
</dbReference>
<dbReference type="SUPFAM" id="SSF54211">
    <property type="entry name" value="Ribosomal protein S5 domain 2-like"/>
    <property type="match status" value="1"/>
</dbReference>
<sequence>MAPAKKLPLQTSNNINIPSSAPDLSSTMAEPTKTIEEMYQKKTQLEHILLRPDTYIGSVEKHEQNLWVYDKNEEMVYKNVSYVPGLYKIFDEILVNAADNKQRDPKMDRVEVVIDQEQNLISVYNTGDGIPVEMHKEEGVYVPELIFGHLLTSSNYNDNEKKTTGGRNGYGAKLTNIFSTDFVIETADGKRQLKYKQVFTNNMTNKGNPQTHKCKASENWTKVTFKPDLAKFNMTHLEDDVVALMKKRVVDLAGCLAACPGKKVKVLLNGKEIEVKSFYDYAQLYLNSANKNRETPLPRYNFFASSFLFVLVVYFGDPLPYFVLTRIDNNTKEDSNPRWQISVSQSDGQFQQVSFVNSINTTKGGTHVDYITGQITKCVIDAVKKKNKNANLKPHIVKNYLWVFVNALIDNPAFDSQTKETLTTRPSSFGTTCELSDKFLKKVVDGSGVVESLLSWADYKQTKDLKKTDGTKTRRILDVPKLEDANEAGGGKSHQCTLILTEGDSAKALAMAGLSVVGRDYYGVFPLRGKLLNVREASPKQITENAEINNLKKILGLKQGEKYEKDGSVRLLRYGHLMIMADQDHDGSHIKGLIINFIHTFWPSLLRNPSFMLEFITPIVKASRGKGKNKEVISFYTMPEYEDWVKSLGASVKNWTIKYYKGLGTSDSNEAKEYFGNLEKHRKTFVWEDDKDGDAIELAFSKKKIEARKDWLRVEEAGSFLDHEEEKIKYSDFVHKELKLFSRADLQRSIPSMVDGFKPTQRKVLFSAFKKNLVIEIKVAQFSGYVSEKSAYHHGEQSIQTTIVGMAQNFVGTNNINLLMPNGQFGTRNLGGKDAASARYIHTKLADITRFLFPKEDDVLLNYLKEDGLSIEPTWYMPVIPMVLVNGSEGIGTGWSTFIPNYNPRDIIDNIRRLLKDEPLEPMDPWYNKFKGTIQKSATKETGVTYTVTGTIQEISESSEEEDGEDGSGNGNKDVTLKITELPIRKWTQDYKEFLLSLLSPNDKTKEPFIKELKDYSTNDIAHFEVTLAKKNFNLAKQEGLLKKFKLTNTLSTSNMHLFDEDNKMTRYESPEQILEKFFHLRLQYYFRRKEKYLEIYESELLKLDNQVRFILGVVEGEIVVCKRRKAELVNELRERGFKPIPKNTKSVDPAVFGANEDSEGTEEIEEQGDNSESNAPVSAQLSDYDYLLSMAIASLTIEKVEELRANRDKVLMQIEELKKESEKSLWRKDLDALEKALEEKDKKEEEDAREASSKDKVSGQPTKAVRKNNKNMTKAKPVNMASVSSVAAAMETENPQQVKPKGKTGPKKGPVKKGKASPVEIEEDEEDFPDLRKRLAEYHLDSSPDNSAAMETDAIEAVTMKGPQRADTKKPMSVVEDISSDDGQDEYNFDTEVAVAPETGKKGRGRGANSKASKQAATTKKRGPSRKQSQLPGQKLITESIKSPENMDISPEKKVRRMRPSPFNKKSGSVLNRGKERQPISAESTEDRESASALDSIDEVSEVVPRRPRPQRVNRKQTTYVLSDSESDKSEQPSEDFSDSEFDEDDD</sequence>
<dbReference type="InterPro" id="IPR002205">
    <property type="entry name" value="Topo_IIA_dom_A"/>
</dbReference>
<dbReference type="EMBL" id="JAKOGI010000508">
    <property type="protein sequence ID" value="KAJ8433969.1"/>
    <property type="molecule type" value="Genomic_DNA"/>
</dbReference>
<comment type="cofactor">
    <cofactor evidence="3">
        <name>Mg(2+)</name>
        <dbReference type="ChEBI" id="CHEBI:18420"/>
    </cofactor>
</comment>
<feature type="domain" description="Topo IIA-type catalytic" evidence="16">
    <location>
        <begin position="750"/>
        <end position="1231"/>
    </location>
</feature>
<evidence type="ECO:0000256" key="1">
    <source>
        <dbReference type="ARBA" id="ARBA00000185"/>
    </source>
</evidence>
<evidence type="ECO:0000259" key="15">
    <source>
        <dbReference type="PROSITE" id="PS50880"/>
    </source>
</evidence>
<dbReference type="Gene3D" id="3.30.565.10">
    <property type="entry name" value="Histidine kinase-like ATPase, C-terminal domain"/>
    <property type="match status" value="1"/>
</dbReference>
<feature type="compositionally biased region" description="Acidic residues" evidence="14">
    <location>
        <begin position="957"/>
        <end position="966"/>
    </location>
</feature>
<feature type="compositionally biased region" description="Low complexity" evidence="14">
    <location>
        <begin position="1409"/>
        <end position="1419"/>
    </location>
</feature>
<evidence type="ECO:0000256" key="11">
    <source>
        <dbReference type="ARBA" id="ARBA00023235"/>
    </source>
</evidence>
<dbReference type="InterPro" id="IPR034157">
    <property type="entry name" value="TOPRIM_TopoII"/>
</dbReference>
<dbReference type="FunFam" id="3.90.199.10:FF:000002">
    <property type="entry name" value="DNA topoisomerase 2"/>
    <property type="match status" value="1"/>
</dbReference>
<keyword evidence="8" id="KW-0460">Magnesium</keyword>
<comment type="caution">
    <text evidence="17">The sequence shown here is derived from an EMBL/GenBank/DDBJ whole genome shotgun (WGS) entry which is preliminary data.</text>
</comment>
<evidence type="ECO:0000256" key="12">
    <source>
        <dbReference type="PROSITE-ProRule" id="PRU01384"/>
    </source>
</evidence>
<dbReference type="PROSITE" id="PS50880">
    <property type="entry name" value="TOPRIM"/>
    <property type="match status" value="1"/>
</dbReference>
<comment type="similarity">
    <text evidence="4 13">Belongs to the type II topoisomerase family.</text>
</comment>
<feature type="domain" description="Toprim" evidence="15">
    <location>
        <begin position="496"/>
        <end position="613"/>
    </location>
</feature>
<dbReference type="CDD" id="cd03481">
    <property type="entry name" value="TopoIIA_Trans_ScTopoIIA"/>
    <property type="match status" value="1"/>
</dbReference>
<proteinExistence type="inferred from homology"/>
<accession>A0A9Q1JZH0</accession>
<name>A0A9Q1JZH0_9CARY</name>
<feature type="compositionally biased region" description="Low complexity" evidence="14">
    <location>
        <begin position="1282"/>
        <end position="1300"/>
    </location>
</feature>
<dbReference type="FunFam" id="3.30.565.10:FF:000004">
    <property type="entry name" value="DNA topoisomerase 2"/>
    <property type="match status" value="1"/>
</dbReference>
<keyword evidence="7 13" id="KW-0067">ATP-binding</keyword>
<dbReference type="InterPro" id="IPR018522">
    <property type="entry name" value="TopoIIA_CS"/>
</dbReference>
<dbReference type="GO" id="GO:0000712">
    <property type="term" value="P:resolution of meiotic recombination intermediates"/>
    <property type="evidence" value="ECO:0007669"/>
    <property type="project" value="TreeGrafter"/>
</dbReference>
<comment type="function">
    <text evidence="13">Control of topological states of DNA by transient breakage and subsequent rejoining of DNA strands. Topoisomerase II makes double-strand breaks.</text>
</comment>
<keyword evidence="5" id="KW-0479">Metal-binding</keyword>
<feature type="region of interest" description="Disordered" evidence="14">
    <location>
        <begin position="953"/>
        <end position="974"/>
    </location>
</feature>
<feature type="active site" description="O-(5'-phospho-DNA)-tyrosine intermediate" evidence="12">
    <location>
        <position position="840"/>
    </location>
</feature>